<gene>
    <name evidence="4" type="ordered locus">B5T_03118</name>
</gene>
<dbReference type="PROSITE" id="PS52050">
    <property type="entry name" value="WYL"/>
    <property type="match status" value="1"/>
</dbReference>
<dbReference type="InterPro" id="IPR026881">
    <property type="entry name" value="WYL_dom"/>
</dbReference>
<name>K0CGB4_ALCDB</name>
<dbReference type="KEGG" id="adi:B5T_03118"/>
<evidence type="ECO:0000313" key="4">
    <source>
        <dbReference type="EMBL" id="AFT71385.1"/>
    </source>
</evidence>
<dbReference type="PANTHER" id="PTHR34580">
    <property type="match status" value="1"/>
</dbReference>
<accession>K0CGB4</accession>
<dbReference type="HOGENOM" id="CLU_054168_2_0_6"/>
<reference evidence="4 5" key="1">
    <citation type="journal article" date="2012" name="J. Bacteriol.">
        <title>Complete genome sequence of Alcanivorax dieselolei type strain B5.</title>
        <authorList>
            <person name="Lai Q."/>
            <person name="Li W."/>
            <person name="Shao Z."/>
        </authorList>
    </citation>
    <scope>NUCLEOTIDE SEQUENCE [LARGE SCALE GENOMIC DNA]</scope>
    <source>
        <strain evidence="5">DSM 16502 / CGMCC 1.3690 / B-5</strain>
    </source>
</reference>
<dbReference type="InterPro" id="IPR059020">
    <property type="entry name" value="CapW_CTD"/>
</dbReference>
<proteinExistence type="predicted"/>
<feature type="domain" description="DNA-binding transcriptional repressor CapW winged helix-turn-helix" evidence="3">
    <location>
        <begin position="17"/>
        <end position="99"/>
    </location>
</feature>
<dbReference type="Pfam" id="PF26109">
    <property type="entry name" value="WHD_BrxR"/>
    <property type="match status" value="1"/>
</dbReference>
<evidence type="ECO:0000259" key="3">
    <source>
        <dbReference type="Pfam" id="PF26109"/>
    </source>
</evidence>
<dbReference type="Pfam" id="PF26107">
    <property type="entry name" value="BrxR_CTD"/>
    <property type="match status" value="1"/>
</dbReference>
<evidence type="ECO:0000313" key="5">
    <source>
        <dbReference type="Proteomes" id="UP000006286"/>
    </source>
</evidence>
<dbReference type="OrthoDB" id="6400324at2"/>
<protein>
    <submittedName>
        <fullName evidence="4">Uncharacterized protein</fullName>
    </submittedName>
</protein>
<evidence type="ECO:0000259" key="1">
    <source>
        <dbReference type="Pfam" id="PF13280"/>
    </source>
</evidence>
<dbReference type="RefSeq" id="WP_014995450.1">
    <property type="nucleotide sequence ID" value="NC_018691.1"/>
</dbReference>
<dbReference type="InterPro" id="IPR016634">
    <property type="entry name" value="CapW-like"/>
</dbReference>
<keyword evidence="5" id="KW-1185">Reference proteome</keyword>
<dbReference type="AlphaFoldDB" id="K0CGB4"/>
<dbReference type="InterPro" id="IPR059019">
    <property type="entry name" value="WHD_CapW"/>
</dbReference>
<evidence type="ECO:0000259" key="2">
    <source>
        <dbReference type="Pfam" id="PF26107"/>
    </source>
</evidence>
<dbReference type="InterPro" id="IPR051534">
    <property type="entry name" value="CBASS_pafABC_assoc_protein"/>
</dbReference>
<sequence>MARTTGQNAGKWPLRWDLLLRYRLIEVIALWEGRLTTNHLQRAFGIGRQQASKDINQYLSEHAPENLVYDRSLKGYKPSPDFEPRFTRGVADEYLQMMHAREDLSCAFEALDVRELNTEVLLPPRRDLRPAVLRPILQACREGLRVEIRYASLRNPVPEERVIQPHTVVHSGLRWHVRAWCEKNSAYRDFVLSRIEDDPEPVTEGWQGADEDEDWQTRLTLEVVPDPRLDARQQAMIARDYAMEDGRLLIPCRAALVNYVVQLLHLDVADNRAPEAQQIALGNREAVAAWLWGDGGGG</sequence>
<dbReference type="Proteomes" id="UP000006286">
    <property type="component" value="Chromosome"/>
</dbReference>
<feature type="domain" description="DNA-binding transcriptional repressor CapW C-terminal dimerisation" evidence="2">
    <location>
        <begin position="219"/>
        <end position="287"/>
    </location>
</feature>
<dbReference type="EMBL" id="CP003466">
    <property type="protein sequence ID" value="AFT71385.1"/>
    <property type="molecule type" value="Genomic_DNA"/>
</dbReference>
<organism evidence="4 5">
    <name type="scientific">Alcanivorax dieselolei (strain DSM 16502 / CGMCC 1.3690 / MCCC 1A00001 / B-5)</name>
    <name type="common">Alloalcanivorax dieselolei</name>
    <dbReference type="NCBI Taxonomy" id="930169"/>
    <lineage>
        <taxon>Bacteria</taxon>
        <taxon>Pseudomonadati</taxon>
        <taxon>Pseudomonadota</taxon>
        <taxon>Gammaproteobacteria</taxon>
        <taxon>Oceanospirillales</taxon>
        <taxon>Alcanivoracaceae</taxon>
        <taxon>Alloalcanivorax</taxon>
    </lineage>
</organism>
<dbReference type="PIRSF" id="PIRSF015558">
    <property type="entry name" value="Txn_reg_DeoR_prd"/>
    <property type="match status" value="1"/>
</dbReference>
<dbReference type="Pfam" id="PF13280">
    <property type="entry name" value="WYL"/>
    <property type="match status" value="1"/>
</dbReference>
<dbReference type="PANTHER" id="PTHR34580:SF3">
    <property type="entry name" value="PROTEIN PAFB"/>
    <property type="match status" value="1"/>
</dbReference>
<feature type="domain" description="WYL" evidence="1">
    <location>
        <begin position="132"/>
        <end position="197"/>
    </location>
</feature>
<dbReference type="eggNOG" id="COG2378">
    <property type="taxonomic scope" value="Bacteria"/>
</dbReference>
<dbReference type="PATRIC" id="fig|930169.3.peg.3079"/>
<dbReference type="STRING" id="930169.B5T_03118"/>